<dbReference type="SMART" id="SM00354">
    <property type="entry name" value="HTH_LACI"/>
    <property type="match status" value="1"/>
</dbReference>
<evidence type="ECO:0000256" key="2">
    <source>
        <dbReference type="ARBA" id="ARBA00023015"/>
    </source>
</evidence>
<dbReference type="SUPFAM" id="SSF53822">
    <property type="entry name" value="Periplasmic binding protein-like I"/>
    <property type="match status" value="1"/>
</dbReference>
<dbReference type="RefSeq" id="WP_117626515.1">
    <property type="nucleotide sequence ID" value="NZ_CAUHGS010000020.1"/>
</dbReference>
<dbReference type="PROSITE" id="PS00356">
    <property type="entry name" value="HTH_LACI_1"/>
    <property type="match status" value="1"/>
</dbReference>
<evidence type="ECO:0000256" key="4">
    <source>
        <dbReference type="ARBA" id="ARBA00023163"/>
    </source>
</evidence>
<evidence type="ECO:0000313" key="7">
    <source>
        <dbReference type="EMBL" id="RHC55031.1"/>
    </source>
</evidence>
<dbReference type="Pfam" id="PF00356">
    <property type="entry name" value="LacI"/>
    <property type="match status" value="1"/>
</dbReference>
<keyword evidence="1" id="KW-0678">Repressor</keyword>
<dbReference type="InterPro" id="IPR028082">
    <property type="entry name" value="Peripla_BP_I"/>
</dbReference>
<reference evidence="8 9" key="1">
    <citation type="submission" date="2018-08" db="EMBL/GenBank/DDBJ databases">
        <title>A genome reference for cultivated species of the human gut microbiota.</title>
        <authorList>
            <person name="Zou Y."/>
            <person name="Xue W."/>
            <person name="Luo G."/>
        </authorList>
    </citation>
    <scope>NUCLEOTIDE SEQUENCE [LARGE SCALE GENOMIC DNA]</scope>
    <source>
        <strain evidence="6 9">AF14-18</strain>
        <strain evidence="7 8">AM35-14</strain>
    </source>
</reference>
<dbReference type="PRINTS" id="PR00036">
    <property type="entry name" value="HTHLACI"/>
</dbReference>
<dbReference type="PANTHER" id="PTHR30146">
    <property type="entry name" value="LACI-RELATED TRANSCRIPTIONAL REPRESSOR"/>
    <property type="match status" value="1"/>
</dbReference>
<dbReference type="EMBL" id="QSHZ01000017">
    <property type="protein sequence ID" value="RHC55031.1"/>
    <property type="molecule type" value="Genomic_DNA"/>
</dbReference>
<dbReference type="Gene3D" id="1.10.260.40">
    <property type="entry name" value="lambda repressor-like DNA-binding domains"/>
    <property type="match status" value="1"/>
</dbReference>
<evidence type="ECO:0000313" key="6">
    <source>
        <dbReference type="EMBL" id="RGV72912.1"/>
    </source>
</evidence>
<dbReference type="Gene3D" id="3.40.50.2300">
    <property type="match status" value="2"/>
</dbReference>
<dbReference type="AlphaFoldDB" id="A0A412YZ33"/>
<organism evidence="6 9">
    <name type="scientific">Enterocloster bolteae</name>
    <dbReference type="NCBI Taxonomy" id="208479"/>
    <lineage>
        <taxon>Bacteria</taxon>
        <taxon>Bacillati</taxon>
        <taxon>Bacillota</taxon>
        <taxon>Clostridia</taxon>
        <taxon>Lachnospirales</taxon>
        <taxon>Lachnospiraceae</taxon>
        <taxon>Enterocloster</taxon>
    </lineage>
</organism>
<evidence type="ECO:0000256" key="1">
    <source>
        <dbReference type="ARBA" id="ARBA00022491"/>
    </source>
</evidence>
<protein>
    <submittedName>
        <fullName evidence="6">LacI family transcriptional regulator</fullName>
    </submittedName>
</protein>
<dbReference type="InterPro" id="IPR000843">
    <property type="entry name" value="HTH_LacI"/>
</dbReference>
<feature type="domain" description="HTH lacI-type" evidence="5">
    <location>
        <begin position="4"/>
        <end position="58"/>
    </location>
</feature>
<keyword evidence="2" id="KW-0805">Transcription regulation</keyword>
<dbReference type="InterPro" id="IPR010982">
    <property type="entry name" value="Lambda_DNA-bd_dom_sf"/>
</dbReference>
<comment type="caution">
    <text evidence="6">The sequence shown here is derived from an EMBL/GenBank/DDBJ whole genome shotgun (WGS) entry which is preliminary data.</text>
</comment>
<evidence type="ECO:0000259" key="5">
    <source>
        <dbReference type="PROSITE" id="PS50932"/>
    </source>
</evidence>
<sequence>MAKITIRDIAKQSGVSTATVSRVLNNSPKVSPEVRSTILRVIEELGYHPSQAARELKNKSSKTIALVIADGTNEYYFQIAQAIIHAIQEEGYTLFICNSFNNSEIERNYLMMLSERKIDGLVLNSCGGNNELIVSLSQKIPTVLIHRRIDHPGFVGDFANADFGISTYEMTMELIRNRHTKIGIICGPTQFSSAAERLQQFKRAMASIHITVDRDYRYFLEGPHDSAFGYEALEQFLRLPHPPTALVAAHNETCIGALRYCRDHNIPIPETLSIVAPCNVNLCDLFYVQPTYALPDTWALGFRIGQMLLERIQSENQLLNREAIYIPRIIQGNSVSCPGNPR</sequence>
<evidence type="ECO:0000256" key="3">
    <source>
        <dbReference type="ARBA" id="ARBA00023125"/>
    </source>
</evidence>
<dbReference type="GO" id="GO:0003700">
    <property type="term" value="F:DNA-binding transcription factor activity"/>
    <property type="evidence" value="ECO:0007669"/>
    <property type="project" value="TreeGrafter"/>
</dbReference>
<dbReference type="Pfam" id="PF00532">
    <property type="entry name" value="Peripla_BP_1"/>
    <property type="match status" value="1"/>
</dbReference>
<dbReference type="GO" id="GO:0000976">
    <property type="term" value="F:transcription cis-regulatory region binding"/>
    <property type="evidence" value="ECO:0007669"/>
    <property type="project" value="TreeGrafter"/>
</dbReference>
<dbReference type="PROSITE" id="PS50932">
    <property type="entry name" value="HTH_LACI_2"/>
    <property type="match status" value="1"/>
</dbReference>
<name>A0A412YZ33_9FIRM</name>
<proteinExistence type="predicted"/>
<dbReference type="InterPro" id="IPR001761">
    <property type="entry name" value="Peripla_BP/Lac1_sug-bd_dom"/>
</dbReference>
<keyword evidence="4" id="KW-0804">Transcription</keyword>
<dbReference type="CDD" id="cd01392">
    <property type="entry name" value="HTH_LacI"/>
    <property type="match status" value="1"/>
</dbReference>
<evidence type="ECO:0000313" key="8">
    <source>
        <dbReference type="Proteomes" id="UP000283975"/>
    </source>
</evidence>
<gene>
    <name evidence="7" type="ORF">DW839_16725</name>
    <name evidence="6" type="ORF">DWW02_23230</name>
</gene>
<dbReference type="SUPFAM" id="SSF47413">
    <property type="entry name" value="lambda repressor-like DNA-binding domains"/>
    <property type="match status" value="1"/>
</dbReference>
<dbReference type="PANTHER" id="PTHR30146:SF148">
    <property type="entry name" value="HTH-TYPE TRANSCRIPTIONAL REPRESSOR PURR-RELATED"/>
    <property type="match status" value="1"/>
</dbReference>
<keyword evidence="3" id="KW-0238">DNA-binding</keyword>
<dbReference type="EMBL" id="QRZM01000012">
    <property type="protein sequence ID" value="RGV72912.1"/>
    <property type="molecule type" value="Genomic_DNA"/>
</dbReference>
<dbReference type="Proteomes" id="UP000284543">
    <property type="component" value="Unassembled WGS sequence"/>
</dbReference>
<accession>A0A412YZ33</accession>
<evidence type="ECO:0000313" key="9">
    <source>
        <dbReference type="Proteomes" id="UP000284543"/>
    </source>
</evidence>
<dbReference type="CDD" id="cd06267">
    <property type="entry name" value="PBP1_LacI_sugar_binding-like"/>
    <property type="match status" value="1"/>
</dbReference>
<dbReference type="Proteomes" id="UP000283975">
    <property type="component" value="Unassembled WGS sequence"/>
</dbReference>